<sequence length="444" mass="49541">MDNGNHSCEQGESEPDVFEKSKSEHRERAPRESHSCMDPRRLAIVRARDALRKRRWRERRKLELGQKSVNEEEQSQQDEWESSQFEPATIEVIPKSDGFLDALPEKHSSKRAGISPEKLREMRAKDAERKRRARMRKRLISAGVSDGESMSLLMGQNDLIQSEQEELERIGEMALAQLSIDVTDGNGEPSIASDSGLSSILSPSSAFSPVSANHTPKGCSRIPRKLLTPNQLLEVRSKDNARKREQRSRKKMEQQQDMAKNILQIMNGAHEALTTPTFNALAVNSIFKMNPQCVLNPLLGSGGLGGCLPPSIPTFPLIPGSSLLCTPGLPFSTALNVDTDLAISTSAPASLFESHSDQDPMELFRSLVEKVSQNQFSPRVQSEERAAAKRAARAARIARMTEQQKDMLRASDRERKRLWRQRRRELQGGSSLSESAHPSSSSNQ</sequence>
<feature type="region of interest" description="Disordered" evidence="1">
    <location>
        <begin position="1"/>
        <end position="42"/>
    </location>
</feature>
<proteinExistence type="predicted"/>
<protein>
    <submittedName>
        <fullName evidence="3">Uncharacterized protein</fullName>
    </submittedName>
</protein>
<feature type="compositionally biased region" description="Basic and acidic residues" evidence="1">
    <location>
        <begin position="402"/>
        <end position="415"/>
    </location>
</feature>
<feature type="compositionally biased region" description="Polar residues" evidence="1">
    <location>
        <begin position="1"/>
        <end position="10"/>
    </location>
</feature>
<evidence type="ECO:0000256" key="1">
    <source>
        <dbReference type="SAM" id="MobiDB-lite"/>
    </source>
</evidence>
<evidence type="ECO:0000313" key="3">
    <source>
        <dbReference type="WBParaSite" id="MBELARI_LOCUS10721"/>
    </source>
</evidence>
<keyword evidence="2" id="KW-1185">Reference proteome</keyword>
<evidence type="ECO:0000313" key="2">
    <source>
        <dbReference type="Proteomes" id="UP000887575"/>
    </source>
</evidence>
<name>A0AAF3J1Q1_9BILA</name>
<feature type="region of interest" description="Disordered" evidence="1">
    <location>
        <begin position="59"/>
        <end position="87"/>
    </location>
</feature>
<feature type="compositionally biased region" description="Low complexity" evidence="1">
    <location>
        <begin position="430"/>
        <end position="444"/>
    </location>
</feature>
<feature type="compositionally biased region" description="Acidic residues" evidence="1">
    <location>
        <begin position="71"/>
        <end position="81"/>
    </location>
</feature>
<feature type="region of interest" description="Disordered" evidence="1">
    <location>
        <begin position="235"/>
        <end position="256"/>
    </location>
</feature>
<dbReference type="Proteomes" id="UP000887575">
    <property type="component" value="Unassembled WGS sequence"/>
</dbReference>
<feature type="compositionally biased region" description="Basic and acidic residues" evidence="1">
    <location>
        <begin position="17"/>
        <end position="42"/>
    </location>
</feature>
<organism evidence="2 3">
    <name type="scientific">Mesorhabditis belari</name>
    <dbReference type="NCBI Taxonomy" id="2138241"/>
    <lineage>
        <taxon>Eukaryota</taxon>
        <taxon>Metazoa</taxon>
        <taxon>Ecdysozoa</taxon>
        <taxon>Nematoda</taxon>
        <taxon>Chromadorea</taxon>
        <taxon>Rhabditida</taxon>
        <taxon>Rhabditina</taxon>
        <taxon>Rhabditomorpha</taxon>
        <taxon>Rhabditoidea</taxon>
        <taxon>Rhabditidae</taxon>
        <taxon>Mesorhabditinae</taxon>
        <taxon>Mesorhabditis</taxon>
    </lineage>
</organism>
<feature type="region of interest" description="Disordered" evidence="1">
    <location>
        <begin position="374"/>
        <end position="444"/>
    </location>
</feature>
<dbReference type="WBParaSite" id="MBELARI_LOCUS10721">
    <property type="protein sequence ID" value="MBELARI_LOCUS10721"/>
    <property type="gene ID" value="MBELARI_LOCUS10721"/>
</dbReference>
<dbReference type="AlphaFoldDB" id="A0AAF3J1Q1"/>
<reference evidence="3" key="1">
    <citation type="submission" date="2024-02" db="UniProtKB">
        <authorList>
            <consortium name="WormBaseParasite"/>
        </authorList>
    </citation>
    <scope>IDENTIFICATION</scope>
</reference>
<accession>A0AAF3J1Q1</accession>